<name>A0A0M2K4M5_9GAMM</name>
<keyword evidence="2" id="KW-1185">Reference proteome</keyword>
<dbReference type="EMBL" id="JXNU01000005">
    <property type="protein sequence ID" value="KKF34345.1"/>
    <property type="molecule type" value="Genomic_DNA"/>
</dbReference>
<accession>A0A0M2K4M5</accession>
<organism evidence="1 2">
    <name type="scientific">Erwinia tracheiphila</name>
    <dbReference type="NCBI Taxonomy" id="65700"/>
    <lineage>
        <taxon>Bacteria</taxon>
        <taxon>Pseudomonadati</taxon>
        <taxon>Pseudomonadota</taxon>
        <taxon>Gammaproteobacteria</taxon>
        <taxon>Enterobacterales</taxon>
        <taxon>Erwiniaceae</taxon>
        <taxon>Erwinia</taxon>
    </lineage>
</organism>
<reference evidence="1 2" key="1">
    <citation type="submission" date="2015-01" db="EMBL/GenBank/DDBJ databases">
        <title>Erwinia tracheiphila.</title>
        <authorList>
            <person name="Shapiro L.R."/>
        </authorList>
    </citation>
    <scope>NUCLEOTIDE SEQUENCE [LARGE SCALE GENOMIC DNA]</scope>
    <source>
        <strain evidence="1 2">BuffGH</strain>
    </source>
</reference>
<dbReference type="RefSeq" id="WP_016191722.1">
    <property type="nucleotide sequence ID" value="NZ_CP089932.1"/>
</dbReference>
<sequence>MKNSVEHVAYREFRTQVISELSRRDRQLYAYEQMHLFKKLRDTITAFREHLDYYTETILQNTPEAEDHIRKALRIPQQIPLRVTKMMKFGQYLMGFLPDRLLAFRAKMLICPVGSYEGRAVVYRLNARRTFFGEDYSETFDYAIRHLPTEGMFSVGQRMRHVDIPWMRVFIKLGVEQKKVIDQLYNDFWNHRANGKLVLALVELQIIRSVDELKLLPKDKSQSRYAQKASYDEIRAFRQVVTLFRNAGVASLWIVRLIELPLWMFDVQRLTENLSRLSLRDNELSIIVEKMADQVMRAEPDRWVFLMEALNVRSAHDMVRFKTLLWSDKKCNHAFAFALLQHGADIDALEACQKLILREAEGDDKSAPVRNLIALLAKPYALSFCQLAKAEDYLFAYRDLDAYLRVLDSHGYGHAGAVLALQCCYRQLCAASLDAWLHIAAQPAVGQSVDDIAEWLTKAVAGGYIDAFQYLLAAGELQTFSHLQQALKLAPLGPVLLRYVREERGITGMPFLLNWYYHDAMGIREIGLWYSNDVVSRVLLGDAFERKDFTLLKGNMACVESLLRQHESDTLGRFPFDTNDAQREEYRRQSQLVRQSMKIRLAPKLKIILEMTGGILLHSLLIHIDESPEQLRNRIAELKLQLDGLLMGLGPDNATLTLQEADMVALVYRTDAETIQARWPKVTGKTSDVVGNPCALTYPMIWQQTELETSVEIDPRGLQALSAALAFSANFNASFRKDMRGACRHLKAARLGDKAVDVWGLSQHLGVLLAISGCDARIRAEFYGDEGQQTEIREDVGLLAHQMTESLVNLFNLELGDALDMRVAEFVGALSDADATFLASRLDRAKDVETVTPKARLVQAIERTRRLVFQIYLHWAVGQKKRFAQTKMSGINSTMRAVVSQSPAAFFAKQAVGLCSAGNTEMWQEARNVHLLVFPSEGKKLEGMALLYFEAISRVDHDKKTLVIRAINPVKAAMASHDVSSIVECYFDVAIRIAQDTGCVAVAFPAPSGQGFMSNHKDIEDYIEDNYIKSSEENYYLTTKDRLSANLRHVPRKLMETFYAYETGSVSADALYIIWHAGNVKGTEAA</sequence>
<dbReference type="STRING" id="65700.SY86_24250"/>
<dbReference type="Proteomes" id="UP000033924">
    <property type="component" value="Unassembled WGS sequence"/>
</dbReference>
<gene>
    <name evidence="1" type="ORF">SY86_24250</name>
</gene>
<comment type="caution">
    <text evidence="1">The sequence shown here is derived from an EMBL/GenBank/DDBJ whole genome shotgun (WGS) entry which is preliminary data.</text>
</comment>
<evidence type="ECO:0000313" key="2">
    <source>
        <dbReference type="Proteomes" id="UP000033924"/>
    </source>
</evidence>
<evidence type="ECO:0000313" key="1">
    <source>
        <dbReference type="EMBL" id="KKF34345.1"/>
    </source>
</evidence>
<protein>
    <submittedName>
        <fullName evidence="1">Uncharacterized protein</fullName>
    </submittedName>
</protein>
<proteinExistence type="predicted"/>
<dbReference type="PATRIC" id="fig|65700.7.peg.6005"/>
<dbReference type="AlphaFoldDB" id="A0A0M2K4M5"/>